<dbReference type="InterPro" id="IPR045584">
    <property type="entry name" value="Pilin-like"/>
</dbReference>
<evidence type="ECO:0000313" key="2">
    <source>
        <dbReference type="EMBL" id="GAL81781.1"/>
    </source>
</evidence>
<dbReference type="Pfam" id="PF08334">
    <property type="entry name" value="T2SSG"/>
    <property type="match status" value="1"/>
</dbReference>
<comment type="caution">
    <text evidence="2">The sequence shown here is derived from an EMBL/GenBank/DDBJ whole genome shotgun (WGS) entry which is preliminary data.</text>
</comment>
<dbReference type="EMBL" id="BBNU01000018">
    <property type="protein sequence ID" value="GAL81781.1"/>
    <property type="molecule type" value="Genomic_DNA"/>
</dbReference>
<dbReference type="Gene3D" id="3.30.700.10">
    <property type="entry name" value="Glycoprotein, Type 4 Pilin"/>
    <property type="match status" value="1"/>
</dbReference>
<feature type="domain" description="Type II secretion system protein GspG C-terminal" evidence="1">
    <location>
        <begin position="3"/>
        <end position="41"/>
    </location>
</feature>
<dbReference type="AlphaFoldDB" id="A0A090WXS4"/>
<protein>
    <recommendedName>
        <fullName evidence="1">Type II secretion system protein GspG C-terminal domain-containing protein</fullName>
    </recommendedName>
</protein>
<accession>A0A090WXS4</accession>
<evidence type="ECO:0000313" key="3">
    <source>
        <dbReference type="Proteomes" id="UP000029643"/>
    </source>
</evidence>
<dbReference type="STRING" id="221126.SAMN04489722_106259"/>
<dbReference type="Proteomes" id="UP000029643">
    <property type="component" value="Unassembled WGS sequence"/>
</dbReference>
<sequence>MRQNVIFDSWKQEFHYEPLNNGTEFKLQSLGSDGELDTSDDVKHNK</sequence>
<proteinExistence type="predicted"/>
<organism evidence="2 3">
    <name type="scientific">Algibacter lectus</name>
    <dbReference type="NCBI Taxonomy" id="221126"/>
    <lineage>
        <taxon>Bacteria</taxon>
        <taxon>Pseudomonadati</taxon>
        <taxon>Bacteroidota</taxon>
        <taxon>Flavobacteriia</taxon>
        <taxon>Flavobacteriales</taxon>
        <taxon>Flavobacteriaceae</taxon>
        <taxon>Algibacter</taxon>
    </lineage>
</organism>
<dbReference type="SUPFAM" id="SSF54523">
    <property type="entry name" value="Pili subunits"/>
    <property type="match status" value="1"/>
</dbReference>
<dbReference type="InterPro" id="IPR013545">
    <property type="entry name" value="T2SS_protein-GspG_C"/>
</dbReference>
<reference evidence="2 3" key="1">
    <citation type="journal article" date="2014" name="Genome Announc.">
        <title>Draft Genome Sequences of Marine Flavobacterium Algibacter lectus Strains SS8 and NR4.</title>
        <authorList>
            <person name="Takatani N."/>
            <person name="Nakanishi M."/>
            <person name="Meirelles P."/>
            <person name="Mino S."/>
            <person name="Suda W."/>
            <person name="Oshima K."/>
            <person name="Hattori M."/>
            <person name="Ohkuma M."/>
            <person name="Hosokawa M."/>
            <person name="Miyashita K."/>
            <person name="Thompson F.L."/>
            <person name="Niwa A."/>
            <person name="Sawabe T."/>
            <person name="Sawabe T."/>
        </authorList>
    </citation>
    <scope>NUCLEOTIDE SEQUENCE [LARGE SCALE GENOMIC DNA]</scope>
    <source>
        <strain evidence="3">JCM19274</strain>
    </source>
</reference>
<name>A0A090WXS4_9FLAO</name>
<evidence type="ECO:0000259" key="1">
    <source>
        <dbReference type="Pfam" id="PF08334"/>
    </source>
</evidence>
<gene>
    <name evidence="2" type="ORF">JCM19274_340</name>
</gene>